<feature type="region of interest" description="Disordered" evidence="1">
    <location>
        <begin position="79"/>
        <end position="121"/>
    </location>
</feature>
<feature type="compositionally biased region" description="Polar residues" evidence="1">
    <location>
        <begin position="94"/>
        <end position="113"/>
    </location>
</feature>
<evidence type="ECO:0000313" key="3">
    <source>
        <dbReference type="Proteomes" id="UP000799429"/>
    </source>
</evidence>
<dbReference type="EMBL" id="MU006118">
    <property type="protein sequence ID" value="KAF2834455.1"/>
    <property type="molecule type" value="Genomic_DNA"/>
</dbReference>
<protein>
    <submittedName>
        <fullName evidence="2">Uncharacterized protein</fullName>
    </submittedName>
</protein>
<name>A0A9P4S3F2_9PEZI</name>
<reference evidence="2" key="1">
    <citation type="journal article" date="2020" name="Stud. Mycol.">
        <title>101 Dothideomycetes genomes: a test case for predicting lifestyles and emergence of pathogens.</title>
        <authorList>
            <person name="Haridas S."/>
            <person name="Albert R."/>
            <person name="Binder M."/>
            <person name="Bloem J."/>
            <person name="Labutti K."/>
            <person name="Salamov A."/>
            <person name="Andreopoulos B."/>
            <person name="Baker S."/>
            <person name="Barry K."/>
            <person name="Bills G."/>
            <person name="Bluhm B."/>
            <person name="Cannon C."/>
            <person name="Castanera R."/>
            <person name="Culley D."/>
            <person name="Daum C."/>
            <person name="Ezra D."/>
            <person name="Gonzalez J."/>
            <person name="Henrissat B."/>
            <person name="Kuo A."/>
            <person name="Liang C."/>
            <person name="Lipzen A."/>
            <person name="Lutzoni F."/>
            <person name="Magnuson J."/>
            <person name="Mondo S."/>
            <person name="Nolan M."/>
            <person name="Ohm R."/>
            <person name="Pangilinan J."/>
            <person name="Park H.-J."/>
            <person name="Ramirez L."/>
            <person name="Alfaro M."/>
            <person name="Sun H."/>
            <person name="Tritt A."/>
            <person name="Yoshinaga Y."/>
            <person name="Zwiers L.-H."/>
            <person name="Turgeon B."/>
            <person name="Goodwin S."/>
            <person name="Spatafora J."/>
            <person name="Crous P."/>
            <person name="Grigoriev I."/>
        </authorList>
    </citation>
    <scope>NUCLEOTIDE SEQUENCE</scope>
    <source>
        <strain evidence="2">CBS 101060</strain>
    </source>
</reference>
<accession>A0A9P4S3F2</accession>
<proteinExistence type="predicted"/>
<dbReference type="Proteomes" id="UP000799429">
    <property type="component" value="Unassembled WGS sequence"/>
</dbReference>
<sequence length="121" mass="13990">MELDRLQRRVVEKTYPREWHVLKLEATASYEKMRVSDTQTFEVESSPDLEELMGLLKLWRSNWPNRALTLDSVLHVEEIEDSRSEPEPGPKPQPQSGRSKTPRKSATQQQLASTVEYLPGL</sequence>
<keyword evidence="3" id="KW-1185">Reference proteome</keyword>
<gene>
    <name evidence="2" type="ORF">M501DRAFT_990233</name>
</gene>
<dbReference type="AlphaFoldDB" id="A0A9P4S3F2"/>
<organism evidence="2 3">
    <name type="scientific">Patellaria atrata CBS 101060</name>
    <dbReference type="NCBI Taxonomy" id="1346257"/>
    <lineage>
        <taxon>Eukaryota</taxon>
        <taxon>Fungi</taxon>
        <taxon>Dikarya</taxon>
        <taxon>Ascomycota</taxon>
        <taxon>Pezizomycotina</taxon>
        <taxon>Dothideomycetes</taxon>
        <taxon>Dothideomycetes incertae sedis</taxon>
        <taxon>Patellariales</taxon>
        <taxon>Patellariaceae</taxon>
        <taxon>Patellaria</taxon>
    </lineage>
</organism>
<comment type="caution">
    <text evidence="2">The sequence shown here is derived from an EMBL/GenBank/DDBJ whole genome shotgun (WGS) entry which is preliminary data.</text>
</comment>
<evidence type="ECO:0000256" key="1">
    <source>
        <dbReference type="SAM" id="MobiDB-lite"/>
    </source>
</evidence>
<feature type="compositionally biased region" description="Basic and acidic residues" evidence="1">
    <location>
        <begin position="79"/>
        <end position="88"/>
    </location>
</feature>
<evidence type="ECO:0000313" key="2">
    <source>
        <dbReference type="EMBL" id="KAF2834455.1"/>
    </source>
</evidence>